<keyword evidence="2" id="KW-1185">Reference proteome</keyword>
<reference evidence="2" key="2">
    <citation type="submission" date="2019-10" db="EMBL/GenBank/DDBJ databases">
        <title>A de novo genome assembly of a pear dwarfing rootstock.</title>
        <authorList>
            <person name="Wang F."/>
            <person name="Wang J."/>
            <person name="Li S."/>
            <person name="Zhang Y."/>
            <person name="Fang M."/>
            <person name="Ma L."/>
            <person name="Zhao Y."/>
            <person name="Jiang S."/>
        </authorList>
    </citation>
    <scope>NUCLEOTIDE SEQUENCE [LARGE SCALE GENOMIC DNA]</scope>
</reference>
<evidence type="ECO:0000313" key="1">
    <source>
        <dbReference type="EMBL" id="KAB2616215.1"/>
    </source>
</evidence>
<dbReference type="AlphaFoldDB" id="A0A5N5GKX6"/>
<organism evidence="1 2">
    <name type="scientific">Pyrus ussuriensis x Pyrus communis</name>
    <dbReference type="NCBI Taxonomy" id="2448454"/>
    <lineage>
        <taxon>Eukaryota</taxon>
        <taxon>Viridiplantae</taxon>
        <taxon>Streptophyta</taxon>
        <taxon>Embryophyta</taxon>
        <taxon>Tracheophyta</taxon>
        <taxon>Spermatophyta</taxon>
        <taxon>Magnoliopsida</taxon>
        <taxon>eudicotyledons</taxon>
        <taxon>Gunneridae</taxon>
        <taxon>Pentapetalae</taxon>
        <taxon>rosids</taxon>
        <taxon>fabids</taxon>
        <taxon>Rosales</taxon>
        <taxon>Rosaceae</taxon>
        <taxon>Amygdaloideae</taxon>
        <taxon>Maleae</taxon>
        <taxon>Pyrus</taxon>
    </lineage>
</organism>
<evidence type="ECO:0000313" key="2">
    <source>
        <dbReference type="Proteomes" id="UP000327157"/>
    </source>
</evidence>
<accession>A0A5N5GKX6</accession>
<gene>
    <name evidence="1" type="ORF">D8674_022803</name>
</gene>
<protein>
    <submittedName>
        <fullName evidence="1">Beta-amylase 1</fullName>
    </submittedName>
</protein>
<name>A0A5N5GKX6_9ROSA</name>
<comment type="caution">
    <text evidence="1">The sequence shown here is derived from an EMBL/GenBank/DDBJ whole genome shotgun (WGS) entry which is preliminary data.</text>
</comment>
<sequence>MALSMTHQISALSETPIRTIEASSSSVESVSVPPMWKSPVAGLTCKIQKPEVFDGLSPPLSPCRSLVLESSWPDLSKGGKAFATKVESSVLEH</sequence>
<dbReference type="Proteomes" id="UP000327157">
    <property type="component" value="Chromosome 3"/>
</dbReference>
<reference evidence="1 2" key="1">
    <citation type="submission" date="2019-09" db="EMBL/GenBank/DDBJ databases">
        <authorList>
            <person name="Ou C."/>
        </authorList>
    </citation>
    <scope>NUCLEOTIDE SEQUENCE [LARGE SCALE GENOMIC DNA]</scope>
    <source>
        <strain evidence="1">S2</strain>
        <tissue evidence="1">Leaf</tissue>
    </source>
</reference>
<proteinExistence type="predicted"/>
<dbReference type="EMBL" id="SMOL01000402">
    <property type="protein sequence ID" value="KAB2616215.1"/>
    <property type="molecule type" value="Genomic_DNA"/>
</dbReference>
<reference evidence="1 2" key="3">
    <citation type="submission" date="2019-11" db="EMBL/GenBank/DDBJ databases">
        <title>A de novo genome assembly of a pear dwarfing rootstock.</title>
        <authorList>
            <person name="Wang F."/>
            <person name="Wang J."/>
            <person name="Li S."/>
            <person name="Zhang Y."/>
            <person name="Fang M."/>
            <person name="Ma L."/>
            <person name="Zhao Y."/>
            <person name="Jiang S."/>
        </authorList>
    </citation>
    <scope>NUCLEOTIDE SEQUENCE [LARGE SCALE GENOMIC DNA]</scope>
    <source>
        <strain evidence="1">S2</strain>
        <tissue evidence="1">Leaf</tissue>
    </source>
</reference>